<organism evidence="1 2">
    <name type="scientific">Ascobolus immersus RN42</name>
    <dbReference type="NCBI Taxonomy" id="1160509"/>
    <lineage>
        <taxon>Eukaryota</taxon>
        <taxon>Fungi</taxon>
        <taxon>Dikarya</taxon>
        <taxon>Ascomycota</taxon>
        <taxon>Pezizomycotina</taxon>
        <taxon>Pezizomycetes</taxon>
        <taxon>Pezizales</taxon>
        <taxon>Ascobolaceae</taxon>
        <taxon>Ascobolus</taxon>
    </lineage>
</organism>
<accession>A0A3N4I1E2</accession>
<protein>
    <submittedName>
        <fullName evidence="1">Uncharacterized protein</fullName>
    </submittedName>
</protein>
<sequence>MEATAIGSSGAKCSRQSTLESASTHWRIRNPTLETYYLSDWLLGLSEAEIETLYPRDPSTEEVALESHAHPSYKVTAGLLQSVKAFDETSTASLSLLDWLTFAGHQGFSSQTLAHPILQNLLRLIQHLVYVSERAKKDHYFRLILLEPIHSILSPDTNVSENRPYNNNNAVDLFAKPLRYNETLLRRKRQGHQPLCSLQLSFDLRELNHLRGLLNAETEEEHDTVKGNELAHFLKETRMMRPQKLWLLYTVALQAYSLLRNEIIPAIHRLNPTTYGPYAEPAKASELEKVFESLYTPYINAQTMLVFIWHLRAPSIEQRLIDYCPDAPAEWKSGFKRR</sequence>
<dbReference type="AlphaFoldDB" id="A0A3N4I1E2"/>
<name>A0A3N4I1E2_ASCIM</name>
<proteinExistence type="predicted"/>
<gene>
    <name evidence="1" type="ORF">BJ508DRAFT_364033</name>
</gene>
<dbReference type="Proteomes" id="UP000275078">
    <property type="component" value="Unassembled WGS sequence"/>
</dbReference>
<keyword evidence="2" id="KW-1185">Reference proteome</keyword>
<reference evidence="1 2" key="1">
    <citation type="journal article" date="2018" name="Nat. Ecol. Evol.">
        <title>Pezizomycetes genomes reveal the molecular basis of ectomycorrhizal truffle lifestyle.</title>
        <authorList>
            <person name="Murat C."/>
            <person name="Payen T."/>
            <person name="Noel B."/>
            <person name="Kuo A."/>
            <person name="Morin E."/>
            <person name="Chen J."/>
            <person name="Kohler A."/>
            <person name="Krizsan K."/>
            <person name="Balestrini R."/>
            <person name="Da Silva C."/>
            <person name="Montanini B."/>
            <person name="Hainaut M."/>
            <person name="Levati E."/>
            <person name="Barry K.W."/>
            <person name="Belfiori B."/>
            <person name="Cichocki N."/>
            <person name="Clum A."/>
            <person name="Dockter R.B."/>
            <person name="Fauchery L."/>
            <person name="Guy J."/>
            <person name="Iotti M."/>
            <person name="Le Tacon F."/>
            <person name="Lindquist E.A."/>
            <person name="Lipzen A."/>
            <person name="Malagnac F."/>
            <person name="Mello A."/>
            <person name="Molinier V."/>
            <person name="Miyauchi S."/>
            <person name="Poulain J."/>
            <person name="Riccioni C."/>
            <person name="Rubini A."/>
            <person name="Sitrit Y."/>
            <person name="Splivallo R."/>
            <person name="Traeger S."/>
            <person name="Wang M."/>
            <person name="Zifcakova L."/>
            <person name="Wipf D."/>
            <person name="Zambonelli A."/>
            <person name="Paolocci F."/>
            <person name="Nowrousian M."/>
            <person name="Ottonello S."/>
            <person name="Baldrian P."/>
            <person name="Spatafora J.W."/>
            <person name="Henrissat B."/>
            <person name="Nagy L.G."/>
            <person name="Aury J.M."/>
            <person name="Wincker P."/>
            <person name="Grigoriev I.V."/>
            <person name="Bonfante P."/>
            <person name="Martin F.M."/>
        </authorList>
    </citation>
    <scope>NUCLEOTIDE SEQUENCE [LARGE SCALE GENOMIC DNA]</scope>
    <source>
        <strain evidence="1 2">RN42</strain>
    </source>
</reference>
<dbReference type="EMBL" id="ML119716">
    <property type="protein sequence ID" value="RPA78041.1"/>
    <property type="molecule type" value="Genomic_DNA"/>
</dbReference>
<evidence type="ECO:0000313" key="1">
    <source>
        <dbReference type="EMBL" id="RPA78041.1"/>
    </source>
</evidence>
<evidence type="ECO:0000313" key="2">
    <source>
        <dbReference type="Proteomes" id="UP000275078"/>
    </source>
</evidence>